<dbReference type="STRING" id="1089305.SAMN05444148_0963"/>
<name>A0A1M5MPZ3_9FLAO</name>
<evidence type="ECO:0000313" key="2">
    <source>
        <dbReference type="EMBL" id="SHG79480.1"/>
    </source>
</evidence>
<keyword evidence="3" id="KW-1185">Reference proteome</keyword>
<evidence type="ECO:0000313" key="3">
    <source>
        <dbReference type="Proteomes" id="UP000184522"/>
    </source>
</evidence>
<dbReference type="Pfam" id="PF09527">
    <property type="entry name" value="ATPase_gene1"/>
    <property type="match status" value="1"/>
</dbReference>
<feature type="transmembrane region" description="Helical" evidence="1">
    <location>
        <begin position="20"/>
        <end position="37"/>
    </location>
</feature>
<dbReference type="RefSeq" id="WP_073083745.1">
    <property type="nucleotide sequence ID" value="NZ_FQWS01000001.1"/>
</dbReference>
<evidence type="ECO:0000256" key="1">
    <source>
        <dbReference type="SAM" id="Phobius"/>
    </source>
</evidence>
<dbReference type="EMBL" id="FQWS01000001">
    <property type="protein sequence ID" value="SHG79480.1"/>
    <property type="molecule type" value="Genomic_DNA"/>
</dbReference>
<keyword evidence="1" id="KW-1133">Transmembrane helix</keyword>
<proteinExistence type="predicted"/>
<dbReference type="OrthoDB" id="9798708at2"/>
<dbReference type="Proteomes" id="UP000184522">
    <property type="component" value="Unassembled WGS sequence"/>
</dbReference>
<accession>A0A1M5MPZ3</accession>
<sequence>MEEKKSKTQKDKAPSKFIRFTGTAFQMGGTIFLGNYFGKWLDGKYGTDYWETTITLFSVFAAMYLVISQVIKLSKDDD</sequence>
<keyword evidence="1" id="KW-0472">Membrane</keyword>
<protein>
    <submittedName>
        <fullName evidence="2">Putative F0F1-ATPase subunit Ca2+/Mg2+ transporter</fullName>
    </submittedName>
</protein>
<organism evidence="2 3">
    <name type="scientific">Winogradskyella jejuensis</name>
    <dbReference type="NCBI Taxonomy" id="1089305"/>
    <lineage>
        <taxon>Bacteria</taxon>
        <taxon>Pseudomonadati</taxon>
        <taxon>Bacteroidota</taxon>
        <taxon>Flavobacteriia</taxon>
        <taxon>Flavobacteriales</taxon>
        <taxon>Flavobacteriaceae</taxon>
        <taxon>Winogradskyella</taxon>
    </lineage>
</organism>
<keyword evidence="1" id="KW-0812">Transmembrane</keyword>
<reference evidence="3" key="1">
    <citation type="submission" date="2016-11" db="EMBL/GenBank/DDBJ databases">
        <authorList>
            <person name="Varghese N."/>
            <person name="Submissions S."/>
        </authorList>
    </citation>
    <scope>NUCLEOTIDE SEQUENCE [LARGE SCALE GENOMIC DNA]</scope>
    <source>
        <strain evidence="3">DSM 25330</strain>
    </source>
</reference>
<gene>
    <name evidence="2" type="ORF">SAMN05444148_0963</name>
</gene>
<dbReference type="InterPro" id="IPR032820">
    <property type="entry name" value="ATPase_put"/>
</dbReference>
<feature type="transmembrane region" description="Helical" evidence="1">
    <location>
        <begin position="49"/>
        <end position="67"/>
    </location>
</feature>
<dbReference type="AlphaFoldDB" id="A0A1M5MPZ3"/>